<feature type="domain" description="Malonyl-CoA decarboxylase C-terminal" evidence="2">
    <location>
        <begin position="193"/>
        <end position="475"/>
    </location>
</feature>
<dbReference type="InterPro" id="IPR038917">
    <property type="entry name" value="Malonyl_CoA_deC"/>
</dbReference>
<dbReference type="InterPro" id="IPR038351">
    <property type="entry name" value="MCD_N_sf"/>
</dbReference>
<evidence type="ECO:0000313" key="4">
    <source>
        <dbReference type="EMBL" id="KAH7545695.1"/>
    </source>
</evidence>
<dbReference type="GO" id="GO:0006085">
    <property type="term" value="P:acetyl-CoA biosynthetic process"/>
    <property type="evidence" value="ECO:0007669"/>
    <property type="project" value="TreeGrafter"/>
</dbReference>
<dbReference type="Proteomes" id="UP000813462">
    <property type="component" value="Unassembled WGS sequence"/>
</dbReference>
<dbReference type="GO" id="GO:2001294">
    <property type="term" value="P:malonyl-CoA catabolic process"/>
    <property type="evidence" value="ECO:0007669"/>
    <property type="project" value="TreeGrafter"/>
</dbReference>
<evidence type="ECO:0008006" key="6">
    <source>
        <dbReference type="Google" id="ProtNLM"/>
    </source>
</evidence>
<evidence type="ECO:0000259" key="3">
    <source>
        <dbReference type="Pfam" id="PF17408"/>
    </source>
</evidence>
<dbReference type="FunFam" id="1.20.140.90:FF:000002">
    <property type="entry name" value="Malonyl-CoA decarboxylase family protein"/>
    <property type="match status" value="1"/>
</dbReference>
<dbReference type="InterPro" id="IPR042303">
    <property type="entry name" value="Malonyl_CoA_deC_C_sf"/>
</dbReference>
<evidence type="ECO:0000259" key="2">
    <source>
        <dbReference type="Pfam" id="PF05292"/>
    </source>
</evidence>
<dbReference type="FunFam" id="3.40.630.150:FF:000002">
    <property type="entry name" value="malonyl-CoA decarboxylase, mitochondrial"/>
    <property type="match status" value="1"/>
</dbReference>
<dbReference type="GO" id="GO:0050080">
    <property type="term" value="F:malonyl-CoA decarboxylase activity"/>
    <property type="evidence" value="ECO:0007669"/>
    <property type="project" value="InterPro"/>
</dbReference>
<accession>A0A978W161</accession>
<gene>
    <name evidence="4" type="ORF">FEM48_Zijuj01G0121100</name>
</gene>
<dbReference type="GO" id="GO:0005759">
    <property type="term" value="C:mitochondrial matrix"/>
    <property type="evidence" value="ECO:0007669"/>
    <property type="project" value="TreeGrafter"/>
</dbReference>
<feature type="domain" description="Malonyl-CoA decarboxylase N-terminal" evidence="3">
    <location>
        <begin position="127"/>
        <end position="188"/>
    </location>
</feature>
<dbReference type="GO" id="GO:0006633">
    <property type="term" value="P:fatty acid biosynthetic process"/>
    <property type="evidence" value="ECO:0007669"/>
    <property type="project" value="InterPro"/>
</dbReference>
<dbReference type="PANTHER" id="PTHR28641">
    <property type="match status" value="1"/>
</dbReference>
<dbReference type="Gene3D" id="3.40.630.150">
    <property type="entry name" value="Malonyl-CoA decarboxylase, catalytic domain"/>
    <property type="match status" value="1"/>
</dbReference>
<comment type="caution">
    <text evidence="4">The sequence shown here is derived from an EMBL/GenBank/DDBJ whole genome shotgun (WGS) entry which is preliminary data.</text>
</comment>
<evidence type="ECO:0000313" key="5">
    <source>
        <dbReference type="Proteomes" id="UP000813462"/>
    </source>
</evidence>
<dbReference type="GO" id="GO:0005782">
    <property type="term" value="C:peroxisomal matrix"/>
    <property type="evidence" value="ECO:0007669"/>
    <property type="project" value="TreeGrafter"/>
</dbReference>
<dbReference type="InterPro" id="IPR007956">
    <property type="entry name" value="Malonyl_CoA_deC_C"/>
</dbReference>
<organism evidence="4 5">
    <name type="scientific">Ziziphus jujuba var. spinosa</name>
    <dbReference type="NCBI Taxonomy" id="714518"/>
    <lineage>
        <taxon>Eukaryota</taxon>
        <taxon>Viridiplantae</taxon>
        <taxon>Streptophyta</taxon>
        <taxon>Embryophyta</taxon>
        <taxon>Tracheophyta</taxon>
        <taxon>Spermatophyta</taxon>
        <taxon>Magnoliopsida</taxon>
        <taxon>eudicotyledons</taxon>
        <taxon>Gunneridae</taxon>
        <taxon>Pentapetalae</taxon>
        <taxon>rosids</taxon>
        <taxon>fabids</taxon>
        <taxon>Rosales</taxon>
        <taxon>Rhamnaceae</taxon>
        <taxon>Paliureae</taxon>
        <taxon>Ziziphus</taxon>
    </lineage>
</organism>
<protein>
    <recommendedName>
        <fullName evidence="6">Malonyl-CoA decarboxylase, mitochondrial</fullName>
    </recommendedName>
</protein>
<name>A0A978W161_ZIZJJ</name>
<feature type="compositionally biased region" description="Basic and acidic residues" evidence="1">
    <location>
        <begin position="53"/>
        <end position="70"/>
    </location>
</feature>
<feature type="compositionally biased region" description="Polar residues" evidence="1">
    <location>
        <begin position="17"/>
        <end position="42"/>
    </location>
</feature>
<proteinExistence type="predicted"/>
<dbReference type="InterPro" id="IPR035372">
    <property type="entry name" value="MCD_N"/>
</dbReference>
<dbReference type="Pfam" id="PF05292">
    <property type="entry name" value="MCD"/>
    <property type="match status" value="1"/>
</dbReference>
<feature type="region of interest" description="Disordered" evidence="1">
    <location>
        <begin position="1"/>
        <end position="70"/>
    </location>
</feature>
<reference evidence="4" key="1">
    <citation type="journal article" date="2021" name="Front. Plant Sci.">
        <title>Chromosome-Scale Genome Assembly for Chinese Sour Jujube and Insights Into Its Genome Evolution and Domestication Signature.</title>
        <authorList>
            <person name="Shen L.-Y."/>
            <person name="Luo H."/>
            <person name="Wang X.-L."/>
            <person name="Wang X.-M."/>
            <person name="Qiu X.-J."/>
            <person name="Liu H."/>
            <person name="Zhou S.-S."/>
            <person name="Jia K.-H."/>
            <person name="Nie S."/>
            <person name="Bao Y.-T."/>
            <person name="Zhang R.-G."/>
            <person name="Yun Q.-Z."/>
            <person name="Chai Y.-H."/>
            <person name="Lu J.-Y."/>
            <person name="Li Y."/>
            <person name="Zhao S.-W."/>
            <person name="Mao J.-F."/>
            <person name="Jia S.-G."/>
            <person name="Mao Y.-M."/>
        </authorList>
    </citation>
    <scope>NUCLEOTIDE SEQUENCE</scope>
    <source>
        <strain evidence="4">AT0</strain>
        <tissue evidence="4">Leaf</tissue>
    </source>
</reference>
<dbReference type="EMBL" id="JAEACU010000001">
    <property type="protein sequence ID" value="KAH7545695.1"/>
    <property type="molecule type" value="Genomic_DNA"/>
</dbReference>
<dbReference type="PANTHER" id="PTHR28641:SF1">
    <property type="entry name" value="MALONYL-COA DECARBOXYLASE, MITOCHONDRIAL"/>
    <property type="match status" value="1"/>
</dbReference>
<sequence length="512" mass="57721">MNKKGLAILMRTRMRPNDSSRLPQSPLNNLVNQTLPNSQGNQSIGGGLQQQHGSEDGNEKLNSRNPDRLSPENRQKLLILLAKEYDLNRTQVRELIKQYLGLELPGEDGKSGGLEDEGLFSAFFRIERNLRHALKPMYEVLFERLNTHPGGLKFLSILRADILSILAEENVASLRALDSYLKEKLSTWLSPAALELHQITWDYPASLLEKIVAYEAVHPISNLIDLKRRLGVGRRCFGYLHPAIPDEPLIFIEVALLKNVAQTIQEVLWDDPPIPESEATCALFYSISSTQPGLSGINLGKFLIKRVVTLVKRDMPHISTFATLSPIPGFMQWLLSKLASQSKLSEGEGVLNSSADRYASTFWENILEPEEERALMDASKEFTDGKNGMEVMFNLLKSTDYEWTVSAKLLSVLKPALMRLCARYLLQEKKRGKALDSVANFHLQNGAMVERINWMADRSEKGLRQSGGIMVNYVYRLDNIEEYAQSYFSTGHIHASNDLRRIVEAQKEPEGA</sequence>
<evidence type="ECO:0000256" key="1">
    <source>
        <dbReference type="SAM" id="MobiDB-lite"/>
    </source>
</evidence>
<dbReference type="Pfam" id="PF17408">
    <property type="entry name" value="MCD_N"/>
    <property type="match status" value="1"/>
</dbReference>
<dbReference type="AlphaFoldDB" id="A0A978W161"/>
<dbReference type="Gene3D" id="1.20.140.90">
    <property type="entry name" value="Malonyl-CoA decarboxylase, oligemerization domain"/>
    <property type="match status" value="1"/>
</dbReference>